<dbReference type="InterPro" id="IPR050890">
    <property type="entry name" value="PTS_EIIA_component"/>
</dbReference>
<accession>A0A4R7KDC4</accession>
<keyword evidence="2" id="KW-0813">Transport</keyword>
<reference evidence="8 9" key="1">
    <citation type="submission" date="2019-03" db="EMBL/GenBank/DDBJ databases">
        <title>Genomic Encyclopedia of Type Strains, Phase IV (KMG-IV): sequencing the most valuable type-strain genomes for metagenomic binning, comparative biology and taxonomic classification.</title>
        <authorList>
            <person name="Goeker M."/>
        </authorList>
    </citation>
    <scope>NUCLEOTIDE SEQUENCE [LARGE SCALE GENOMIC DNA]</scope>
    <source>
        <strain evidence="8 9">DSM 24455</strain>
    </source>
</reference>
<keyword evidence="4" id="KW-0808">Transferase</keyword>
<dbReference type="AlphaFoldDB" id="A0A4R7KDC4"/>
<evidence type="ECO:0000256" key="3">
    <source>
        <dbReference type="ARBA" id="ARBA00022597"/>
    </source>
</evidence>
<evidence type="ECO:0000256" key="5">
    <source>
        <dbReference type="ARBA" id="ARBA00022683"/>
    </source>
</evidence>
<evidence type="ECO:0000256" key="6">
    <source>
        <dbReference type="ARBA" id="ARBA00022777"/>
    </source>
</evidence>
<dbReference type="PROSITE" id="PS00371">
    <property type="entry name" value="PTS_EIIA_TYPE_1_HIS"/>
    <property type="match status" value="1"/>
</dbReference>
<keyword evidence="9" id="KW-1185">Reference proteome</keyword>
<dbReference type="InterPro" id="IPR011055">
    <property type="entry name" value="Dup_hybrid_motif"/>
</dbReference>
<comment type="caution">
    <text evidence="8">The sequence shown here is derived from an EMBL/GenBank/DDBJ whole genome shotgun (WGS) entry which is preliminary data.</text>
</comment>
<evidence type="ECO:0000256" key="2">
    <source>
        <dbReference type="ARBA" id="ARBA00022448"/>
    </source>
</evidence>
<dbReference type="GO" id="GO:0009401">
    <property type="term" value="P:phosphoenolpyruvate-dependent sugar phosphotransferase system"/>
    <property type="evidence" value="ECO:0007669"/>
    <property type="project" value="UniProtKB-KW"/>
</dbReference>
<feature type="domain" description="PTS EIIA type-1" evidence="7">
    <location>
        <begin position="38"/>
        <end position="142"/>
    </location>
</feature>
<evidence type="ECO:0000313" key="8">
    <source>
        <dbReference type="EMBL" id="TDT51965.1"/>
    </source>
</evidence>
<evidence type="ECO:0000256" key="1">
    <source>
        <dbReference type="ARBA" id="ARBA00004496"/>
    </source>
</evidence>
<dbReference type="EMBL" id="SOAZ01000016">
    <property type="protein sequence ID" value="TDT51965.1"/>
    <property type="molecule type" value="Genomic_DNA"/>
</dbReference>
<dbReference type="Pfam" id="PF00358">
    <property type="entry name" value="PTS_EIIA_1"/>
    <property type="match status" value="1"/>
</dbReference>
<sequence length="172" mass="18567">MLKFLKNILGNNKKENKDYEYIASPLEGKVVSITEVPDPVFSQKMMGDGFAVIPSKGIVVSPIDGVVASIFPTKHAIGLKGKNGREIIIHVGVETVNLNGEGFELFVNEGQVVKIGDRLLNIDIDRIKDKVPSVITPVIVSNLGDGETLIVEKMGNVALGEEGVAFIKINKN</sequence>
<dbReference type="Gene3D" id="2.70.70.10">
    <property type="entry name" value="Glucose Permease (Domain IIA)"/>
    <property type="match status" value="1"/>
</dbReference>
<dbReference type="SUPFAM" id="SSF51261">
    <property type="entry name" value="Duplicated hybrid motif"/>
    <property type="match status" value="1"/>
</dbReference>
<dbReference type="FunFam" id="2.70.70.10:FF:000001">
    <property type="entry name" value="PTS system glucose-specific IIA component"/>
    <property type="match status" value="1"/>
</dbReference>
<name>A0A4R7KDC4_9CLOT</name>
<comment type="subcellular location">
    <subcellularLocation>
        <location evidence="1">Cytoplasm</location>
    </subcellularLocation>
</comment>
<dbReference type="Proteomes" id="UP000295325">
    <property type="component" value="Unassembled WGS sequence"/>
</dbReference>
<organism evidence="8 9">
    <name type="scientific">Fonticella tunisiensis</name>
    <dbReference type="NCBI Taxonomy" id="1096341"/>
    <lineage>
        <taxon>Bacteria</taxon>
        <taxon>Bacillati</taxon>
        <taxon>Bacillota</taxon>
        <taxon>Clostridia</taxon>
        <taxon>Eubacteriales</taxon>
        <taxon>Clostridiaceae</taxon>
        <taxon>Fonticella</taxon>
    </lineage>
</organism>
<dbReference type="PANTHER" id="PTHR45008:SF1">
    <property type="entry name" value="PTS SYSTEM GLUCOSE-SPECIFIC EIIA COMPONENT"/>
    <property type="match status" value="1"/>
</dbReference>
<keyword evidence="5" id="KW-0598">Phosphotransferase system</keyword>
<dbReference type="OrthoDB" id="92465at2"/>
<dbReference type="GO" id="GO:0005737">
    <property type="term" value="C:cytoplasm"/>
    <property type="evidence" value="ECO:0007669"/>
    <property type="project" value="UniProtKB-SubCell"/>
</dbReference>
<evidence type="ECO:0000256" key="4">
    <source>
        <dbReference type="ARBA" id="ARBA00022679"/>
    </source>
</evidence>
<dbReference type="PANTHER" id="PTHR45008">
    <property type="entry name" value="PTS SYSTEM GLUCOSE-SPECIFIC EIIA COMPONENT"/>
    <property type="match status" value="1"/>
</dbReference>
<evidence type="ECO:0000313" key="9">
    <source>
        <dbReference type="Proteomes" id="UP000295325"/>
    </source>
</evidence>
<dbReference type="GO" id="GO:0016301">
    <property type="term" value="F:kinase activity"/>
    <property type="evidence" value="ECO:0007669"/>
    <property type="project" value="UniProtKB-KW"/>
</dbReference>
<proteinExistence type="predicted"/>
<gene>
    <name evidence="8" type="ORF">EDD71_11652</name>
</gene>
<protein>
    <submittedName>
        <fullName evidence="8">PTS system IIA component (Glc family)</fullName>
    </submittedName>
</protein>
<keyword evidence="3" id="KW-0762">Sugar transport</keyword>
<keyword evidence="6" id="KW-0418">Kinase</keyword>
<evidence type="ECO:0000259" key="7">
    <source>
        <dbReference type="PROSITE" id="PS51093"/>
    </source>
</evidence>
<dbReference type="PROSITE" id="PS51093">
    <property type="entry name" value="PTS_EIIA_TYPE_1"/>
    <property type="match status" value="1"/>
</dbReference>
<dbReference type="NCBIfam" id="TIGR00830">
    <property type="entry name" value="PTBA"/>
    <property type="match status" value="1"/>
</dbReference>
<dbReference type="InterPro" id="IPR001127">
    <property type="entry name" value="PTS_EIIA_1_perm"/>
</dbReference>
<dbReference type="RefSeq" id="WP_133628592.1">
    <property type="nucleotide sequence ID" value="NZ_SOAZ01000016.1"/>
</dbReference>